<keyword evidence="2" id="KW-1185">Reference proteome</keyword>
<name>A0A8J8GBU6_9BACI</name>
<dbReference type="EMBL" id="JABTTE010000004">
    <property type="protein sequence ID" value="NSL51060.1"/>
    <property type="molecule type" value="Genomic_DNA"/>
</dbReference>
<protein>
    <submittedName>
        <fullName evidence="1">Uncharacterized protein</fullName>
    </submittedName>
</protein>
<dbReference type="AlphaFoldDB" id="A0A8J8GBU6"/>
<sequence length="63" mass="7516">MDEEQSLKNWQHDMNVKSYSAHKTLFEEKILELVEINNTIHRCWKSMSITMSVLLEVNFFKGI</sequence>
<gene>
    <name evidence="1" type="ORF">HR057_04670</name>
</gene>
<reference evidence="1" key="1">
    <citation type="submission" date="2020-06" db="EMBL/GenBank/DDBJ databases">
        <title>A novel thermopfilic bacterium from Erzurum, Turkey.</title>
        <authorList>
            <person name="Adiguzel A."/>
            <person name="Ay H."/>
            <person name="Baltaci M.O."/>
        </authorList>
    </citation>
    <scope>NUCLEOTIDE SEQUENCE</scope>
    <source>
        <strain evidence="1">P2</strain>
    </source>
</reference>
<evidence type="ECO:0000313" key="1">
    <source>
        <dbReference type="EMBL" id="NSL51060.1"/>
    </source>
</evidence>
<dbReference type="Proteomes" id="UP000625804">
    <property type="component" value="Unassembled WGS sequence"/>
</dbReference>
<accession>A0A8J8GBU6</accession>
<dbReference type="RefSeq" id="WP_173730267.1">
    <property type="nucleotide sequence ID" value="NZ_JABTTE010000004.1"/>
</dbReference>
<proteinExistence type="predicted"/>
<evidence type="ECO:0000313" key="2">
    <source>
        <dbReference type="Proteomes" id="UP000625804"/>
    </source>
</evidence>
<organism evidence="1 2">
    <name type="scientific">Calidifontibacillus erzurumensis</name>
    <dbReference type="NCBI Taxonomy" id="2741433"/>
    <lineage>
        <taxon>Bacteria</taxon>
        <taxon>Bacillati</taxon>
        <taxon>Bacillota</taxon>
        <taxon>Bacilli</taxon>
        <taxon>Bacillales</taxon>
        <taxon>Bacillaceae</taxon>
        <taxon>Calidifontibacillus/Schinkia group</taxon>
        <taxon>Calidifontibacillus</taxon>
    </lineage>
</organism>
<comment type="caution">
    <text evidence="1">The sequence shown here is derived from an EMBL/GenBank/DDBJ whole genome shotgun (WGS) entry which is preliminary data.</text>
</comment>